<dbReference type="Pfam" id="PF05648">
    <property type="entry name" value="PEX11"/>
    <property type="match status" value="1"/>
</dbReference>
<dbReference type="PANTHER" id="PTHR12652:SF19">
    <property type="entry name" value="PEROXISOMAL BIOGENESIS FACTOR 11"/>
    <property type="match status" value="1"/>
</dbReference>
<protein>
    <recommendedName>
        <fullName evidence="7">Peroxisomal biogenesis factor 11</fullName>
    </recommendedName>
</protein>
<dbReference type="Proteomes" id="UP001304243">
    <property type="component" value="Unassembled WGS sequence"/>
</dbReference>
<proteinExistence type="predicted"/>
<accession>A0AAN7DAS7</accession>
<dbReference type="EMBL" id="JASEJX010000021">
    <property type="protein sequence ID" value="KAK4512260.1"/>
    <property type="molecule type" value="Genomic_DNA"/>
</dbReference>
<dbReference type="AlphaFoldDB" id="A0AAN7DAS7"/>
<name>A0AAN7DAS7_9FUNG</name>
<evidence type="ECO:0008006" key="7">
    <source>
        <dbReference type="Google" id="ProtNLM"/>
    </source>
</evidence>
<dbReference type="RefSeq" id="XP_064678926.1">
    <property type="nucleotide sequence ID" value="XM_064822326.1"/>
</dbReference>
<keyword evidence="6" id="KW-1185">Reference proteome</keyword>
<keyword evidence="1" id="KW-0962">Peroxisome biogenesis</keyword>
<dbReference type="GO" id="GO:0005778">
    <property type="term" value="C:peroxisomal membrane"/>
    <property type="evidence" value="ECO:0007669"/>
    <property type="project" value="UniProtKB-SubCell"/>
</dbReference>
<gene>
    <name evidence="5" type="ORF">ATC70_002956</name>
</gene>
<dbReference type="PANTHER" id="PTHR12652">
    <property type="entry name" value="PEROXISOMAL BIOGENESIS FACTOR 11"/>
    <property type="match status" value="1"/>
</dbReference>
<keyword evidence="2" id="KW-0472">Membrane</keyword>
<evidence type="ECO:0000256" key="3">
    <source>
        <dbReference type="ARBA" id="ARBA00023140"/>
    </source>
</evidence>
<sequence>MSLPTPIHAPHHTSIHTMSLPKVPSFGQLEKLQQHTPVTPLPKRLPYTKPSIFEVVQRILKDLDGRDKSMKIIQYIIKILLYHHSNTHQSAHLKQLTGLASQFSITSQVLCLGNASGDVRQLFATKRDLPKQLLIINSIANAVSDDIYCLHRIGVLPHKAWGHYSEIISAHCWFLSITVGLNKNFESMCKAEVYGTQQELRLAQITLCKSVADLLFCGCDVFHLPFSKGIQAWSGFISGLLAGYKVYNRVQQ</sequence>
<dbReference type="GO" id="GO:0016559">
    <property type="term" value="P:peroxisome fission"/>
    <property type="evidence" value="ECO:0007669"/>
    <property type="project" value="InterPro"/>
</dbReference>
<evidence type="ECO:0000256" key="4">
    <source>
        <dbReference type="ARBA" id="ARBA00046271"/>
    </source>
</evidence>
<evidence type="ECO:0000313" key="6">
    <source>
        <dbReference type="Proteomes" id="UP001304243"/>
    </source>
</evidence>
<dbReference type="GeneID" id="89946658"/>
<reference evidence="5 6" key="1">
    <citation type="submission" date="2022-11" db="EMBL/GenBank/DDBJ databases">
        <title>Mucor velutinosus strain NIH1002 WGS.</title>
        <authorList>
            <person name="Subramanian P."/>
            <person name="Mullikin J.C."/>
            <person name="Segre J.A."/>
            <person name="Zelazny A.M."/>
        </authorList>
    </citation>
    <scope>NUCLEOTIDE SEQUENCE [LARGE SCALE GENOMIC DNA]</scope>
    <source>
        <strain evidence="5 6">NIH1002</strain>
    </source>
</reference>
<comment type="subcellular location">
    <subcellularLocation>
        <location evidence="4">Peroxisome membrane</location>
    </subcellularLocation>
</comment>
<evidence type="ECO:0000256" key="2">
    <source>
        <dbReference type="ARBA" id="ARBA00023136"/>
    </source>
</evidence>
<evidence type="ECO:0000256" key="1">
    <source>
        <dbReference type="ARBA" id="ARBA00022593"/>
    </source>
</evidence>
<dbReference type="InterPro" id="IPR008733">
    <property type="entry name" value="PEX11"/>
</dbReference>
<comment type="caution">
    <text evidence="5">The sequence shown here is derived from an EMBL/GenBank/DDBJ whole genome shotgun (WGS) entry which is preliminary data.</text>
</comment>
<organism evidence="5 6">
    <name type="scientific">Mucor velutinosus</name>
    <dbReference type="NCBI Taxonomy" id="708070"/>
    <lineage>
        <taxon>Eukaryota</taxon>
        <taxon>Fungi</taxon>
        <taxon>Fungi incertae sedis</taxon>
        <taxon>Mucoromycota</taxon>
        <taxon>Mucoromycotina</taxon>
        <taxon>Mucoromycetes</taxon>
        <taxon>Mucorales</taxon>
        <taxon>Mucorineae</taxon>
        <taxon>Mucoraceae</taxon>
        <taxon>Mucor</taxon>
    </lineage>
</organism>
<evidence type="ECO:0000313" key="5">
    <source>
        <dbReference type="EMBL" id="KAK4512260.1"/>
    </source>
</evidence>
<keyword evidence="3" id="KW-0576">Peroxisome</keyword>